<evidence type="ECO:0000256" key="2">
    <source>
        <dbReference type="ARBA" id="ARBA00005170"/>
    </source>
</evidence>
<keyword evidence="11" id="KW-1185">Reference proteome</keyword>
<reference evidence="10 11" key="1">
    <citation type="submission" date="2019-08" db="EMBL/GenBank/DDBJ databases">
        <title>Complete genome sequence of Spiroplasma chinense CCH (DSM 19755).</title>
        <authorList>
            <person name="Shen H.-Y."/>
            <person name="Lin Y.-C."/>
            <person name="Chou L."/>
            <person name="Kuo C.-H."/>
        </authorList>
    </citation>
    <scope>NUCLEOTIDE SEQUENCE [LARGE SCALE GENOMIC DNA]</scope>
    <source>
        <strain evidence="10 11">CCH</strain>
    </source>
</reference>
<dbReference type="AlphaFoldDB" id="A0A5B9Y332"/>
<keyword evidence="6 9" id="KW-0210">Decarboxylase</keyword>
<protein>
    <recommendedName>
        <fullName evidence="5 9">Alpha-acetolactate decarboxylase</fullName>
        <ecNumber evidence="4 9">4.1.1.5</ecNumber>
    </recommendedName>
</protein>
<dbReference type="PIRSF" id="PIRSF001332">
    <property type="entry name" value="Acetolac_decarb"/>
    <property type="match status" value="1"/>
</dbReference>
<dbReference type="CDD" id="cd17299">
    <property type="entry name" value="acetolactate_decarboxylase"/>
    <property type="match status" value="1"/>
</dbReference>
<dbReference type="EMBL" id="CP043026">
    <property type="protein sequence ID" value="QEH61484.1"/>
    <property type="molecule type" value="Genomic_DNA"/>
</dbReference>
<accession>A0A5B9Y332</accession>
<dbReference type="Gene3D" id="3.30.1330.80">
    <property type="entry name" value="Hypothetical protein, similar to alpha- acetolactate decarboxylase, domain 2"/>
    <property type="match status" value="2"/>
</dbReference>
<name>A0A5B9Y332_9MOLU</name>
<dbReference type="EC" id="4.1.1.5" evidence="4 9"/>
<dbReference type="PANTHER" id="PTHR35524:SF1">
    <property type="entry name" value="ALPHA-ACETOLACTATE DECARBOXYLASE"/>
    <property type="match status" value="1"/>
</dbReference>
<dbReference type="NCBIfam" id="TIGR01252">
    <property type="entry name" value="acetolac_decarb"/>
    <property type="match status" value="1"/>
</dbReference>
<dbReference type="InterPro" id="IPR005128">
    <property type="entry name" value="Acetolactate_a_deCO2ase"/>
</dbReference>
<evidence type="ECO:0000256" key="9">
    <source>
        <dbReference type="PIRNR" id="PIRNR001332"/>
    </source>
</evidence>
<dbReference type="PANTHER" id="PTHR35524">
    <property type="entry name" value="ALPHA-ACETOLACTATE DECARBOXYLASE"/>
    <property type="match status" value="1"/>
</dbReference>
<dbReference type="GO" id="GO:0047605">
    <property type="term" value="F:acetolactate decarboxylase activity"/>
    <property type="evidence" value="ECO:0007669"/>
    <property type="project" value="UniProtKB-UniRule"/>
</dbReference>
<dbReference type="Proteomes" id="UP000323144">
    <property type="component" value="Chromosome"/>
</dbReference>
<keyword evidence="8 9" id="KW-0456">Lyase</keyword>
<dbReference type="SUPFAM" id="SSF117856">
    <property type="entry name" value="AF0104/ALDC/Ptd012-like"/>
    <property type="match status" value="1"/>
</dbReference>
<evidence type="ECO:0000256" key="1">
    <source>
        <dbReference type="ARBA" id="ARBA00001784"/>
    </source>
</evidence>
<evidence type="ECO:0000313" key="10">
    <source>
        <dbReference type="EMBL" id="QEH61484.1"/>
    </source>
</evidence>
<dbReference type="RefSeq" id="WP_166507877.1">
    <property type="nucleotide sequence ID" value="NZ_CP043026.1"/>
</dbReference>
<proteinExistence type="inferred from homology"/>
<comment type="similarity">
    <text evidence="3 9">Belongs to the alpha-acetolactate decarboxylase family.</text>
</comment>
<gene>
    <name evidence="10" type="primary">alsD</name>
    <name evidence="10" type="ORF">SCHIN_v1c02870</name>
</gene>
<dbReference type="GO" id="GO:0045151">
    <property type="term" value="P:acetoin biosynthetic process"/>
    <property type="evidence" value="ECO:0007669"/>
    <property type="project" value="UniProtKB-UniRule"/>
</dbReference>
<keyword evidence="7 9" id="KW-0005">Acetoin biosynthesis</keyword>
<comment type="pathway">
    <text evidence="2 9">Polyol metabolism; (R,R)-butane-2,3-diol biosynthesis; (R,R)-butane-2,3-diol from pyruvate: step 2/3.</text>
</comment>
<evidence type="ECO:0000256" key="4">
    <source>
        <dbReference type="ARBA" id="ARBA00013204"/>
    </source>
</evidence>
<dbReference type="UniPathway" id="UPA00626">
    <property type="reaction ID" value="UER00678"/>
</dbReference>
<evidence type="ECO:0000256" key="5">
    <source>
        <dbReference type="ARBA" id="ARBA00020164"/>
    </source>
</evidence>
<evidence type="ECO:0000256" key="8">
    <source>
        <dbReference type="ARBA" id="ARBA00023239"/>
    </source>
</evidence>
<sequence length="228" mass="25926">MPTKLFQYSTITSLMHGNYDGEINFKDFKTKGDFGLGTFEGLDGEMIVLDKNFYQTQMDGSLSVINESYTSPFLSICNFVEDEKMELNGLNVDQVMEEIEKGETSKIIAIKIEGEFETITTRSVKKQEKPYKKMFEIKDVQQTVTFENNKGTIVGFYTPKYLNTVGVEGVHFHYVTSELTSGGHVLEFKMKNAILTKSYIDEIELKLGKASFGQEDIQEHIKKLEGNN</sequence>
<comment type="catalytic activity">
    <reaction evidence="1 9">
        <text>(2S)-2-acetolactate + H(+) = (R)-acetoin + CO2</text>
        <dbReference type="Rhea" id="RHEA:21580"/>
        <dbReference type="ChEBI" id="CHEBI:15378"/>
        <dbReference type="ChEBI" id="CHEBI:15686"/>
        <dbReference type="ChEBI" id="CHEBI:16526"/>
        <dbReference type="ChEBI" id="CHEBI:58476"/>
        <dbReference type="EC" id="4.1.1.5"/>
    </reaction>
</comment>
<evidence type="ECO:0000313" key="11">
    <source>
        <dbReference type="Proteomes" id="UP000323144"/>
    </source>
</evidence>
<evidence type="ECO:0000256" key="7">
    <source>
        <dbReference type="ARBA" id="ARBA00023061"/>
    </source>
</evidence>
<dbReference type="Pfam" id="PF03306">
    <property type="entry name" value="AAL_decarboxy"/>
    <property type="match status" value="1"/>
</dbReference>
<organism evidence="10 11">
    <name type="scientific">Spiroplasma chinense</name>
    <dbReference type="NCBI Taxonomy" id="216932"/>
    <lineage>
        <taxon>Bacteria</taxon>
        <taxon>Bacillati</taxon>
        <taxon>Mycoplasmatota</taxon>
        <taxon>Mollicutes</taxon>
        <taxon>Entomoplasmatales</taxon>
        <taxon>Spiroplasmataceae</taxon>
        <taxon>Spiroplasma</taxon>
    </lineage>
</organism>
<dbReference type="KEGG" id="schi:SCHIN_v1c02870"/>
<evidence type="ECO:0000256" key="6">
    <source>
        <dbReference type="ARBA" id="ARBA00022793"/>
    </source>
</evidence>
<evidence type="ECO:0000256" key="3">
    <source>
        <dbReference type="ARBA" id="ARBA00007106"/>
    </source>
</evidence>